<dbReference type="STRING" id="1714016.BA724_12850"/>
<gene>
    <name evidence="2" type="ORF">BA724_12850</name>
</gene>
<keyword evidence="1" id="KW-0812">Transmembrane</keyword>
<feature type="transmembrane region" description="Helical" evidence="1">
    <location>
        <begin position="132"/>
        <end position="151"/>
    </location>
</feature>
<evidence type="ECO:0008006" key="4">
    <source>
        <dbReference type="Google" id="ProtNLM"/>
    </source>
</evidence>
<sequence>MKCVRTYNFEKTCGYNKLFFLSMLTTMLVFLLAFSSMQSYYSKPLHANGFFWFAAGILAVYPLHKLVHLFSILTYHPKMKWDRKYFVLPVLTVITRNPMPKKRFLVCLSLPFFIITPLMLGGAVAMPEYLHYFTMAAAFHTGICLFDFLYIKALLACPKDALIEEDSDGFEVLLPE</sequence>
<name>A0A1E7DLJ6_9BACI</name>
<dbReference type="InterPro" id="IPR021683">
    <property type="entry name" value="DUF3267"/>
</dbReference>
<dbReference type="Proteomes" id="UP000095658">
    <property type="component" value="Unassembled WGS sequence"/>
</dbReference>
<keyword evidence="1" id="KW-1133">Transmembrane helix</keyword>
<comment type="caution">
    <text evidence="2">The sequence shown here is derived from an EMBL/GenBank/DDBJ whole genome shotgun (WGS) entry which is preliminary data.</text>
</comment>
<dbReference type="EMBL" id="MAMP01000024">
    <property type="protein sequence ID" value="OES43967.1"/>
    <property type="molecule type" value="Genomic_DNA"/>
</dbReference>
<keyword evidence="1" id="KW-0472">Membrane</keyword>
<feature type="transmembrane region" description="Helical" evidence="1">
    <location>
        <begin position="49"/>
        <end position="75"/>
    </location>
</feature>
<feature type="transmembrane region" description="Helical" evidence="1">
    <location>
        <begin position="18"/>
        <end position="37"/>
    </location>
</feature>
<feature type="transmembrane region" description="Helical" evidence="1">
    <location>
        <begin position="104"/>
        <end position="126"/>
    </location>
</feature>
<evidence type="ECO:0000313" key="2">
    <source>
        <dbReference type="EMBL" id="OES43967.1"/>
    </source>
</evidence>
<dbReference type="RefSeq" id="WP_069939745.1">
    <property type="nucleotide sequence ID" value="NZ_MAMP01000024.1"/>
</dbReference>
<dbReference type="AlphaFoldDB" id="A0A1E7DLJ6"/>
<protein>
    <recommendedName>
        <fullName evidence="4">DUF3267 domain-containing protein</fullName>
    </recommendedName>
</protein>
<reference evidence="2 3" key="1">
    <citation type="submission" date="2016-06" db="EMBL/GenBank/DDBJ databases">
        <title>Domibacillus iocasae genome sequencing.</title>
        <authorList>
            <person name="Verma A."/>
            <person name="Pal Y."/>
            <person name="Ojha A.K."/>
            <person name="Krishnamurthi S."/>
        </authorList>
    </citation>
    <scope>NUCLEOTIDE SEQUENCE [LARGE SCALE GENOMIC DNA]</scope>
    <source>
        <strain evidence="2 3">DSM 29979</strain>
    </source>
</reference>
<evidence type="ECO:0000313" key="3">
    <source>
        <dbReference type="Proteomes" id="UP000095658"/>
    </source>
</evidence>
<evidence type="ECO:0000256" key="1">
    <source>
        <dbReference type="SAM" id="Phobius"/>
    </source>
</evidence>
<keyword evidence="3" id="KW-1185">Reference proteome</keyword>
<proteinExistence type="predicted"/>
<organism evidence="2 3">
    <name type="scientific">Domibacillus iocasae</name>
    <dbReference type="NCBI Taxonomy" id="1714016"/>
    <lineage>
        <taxon>Bacteria</taxon>
        <taxon>Bacillati</taxon>
        <taxon>Bacillota</taxon>
        <taxon>Bacilli</taxon>
        <taxon>Bacillales</taxon>
        <taxon>Bacillaceae</taxon>
        <taxon>Domibacillus</taxon>
    </lineage>
</organism>
<dbReference type="Pfam" id="PF11667">
    <property type="entry name" value="DUF3267"/>
    <property type="match status" value="1"/>
</dbReference>
<accession>A0A1E7DLJ6</accession>